<protein>
    <submittedName>
        <fullName evidence="1">3360_t:CDS:1</fullName>
    </submittedName>
</protein>
<keyword evidence="2" id="KW-1185">Reference proteome</keyword>
<sequence length="184" mass="21126">TTAAAIWQQMMKTNSIAIILRQNKHIKRTAGQILIAQLCDYHIRKAPYNMSYLIYEKWCINLSVENLDAVAQICSYYIANNKFELSCYSVGKSVEDIQKILYDADLYEETDNITFEQAIINANINQTSIDDDNDIVSEEVFKLEKTLDLSNLSFLPDENRQAEADMVDDDALDAESSDWLEEFN</sequence>
<comment type="caution">
    <text evidence="1">The sequence shown here is derived from an EMBL/GenBank/DDBJ whole genome shotgun (WGS) entry which is preliminary data.</text>
</comment>
<proteinExistence type="predicted"/>
<accession>A0ACA9QYC1</accession>
<reference evidence="1" key="1">
    <citation type="submission" date="2021-06" db="EMBL/GenBank/DDBJ databases">
        <authorList>
            <person name="Kallberg Y."/>
            <person name="Tangrot J."/>
            <person name="Rosling A."/>
        </authorList>
    </citation>
    <scope>NUCLEOTIDE SEQUENCE</scope>
    <source>
        <strain evidence="1">28 12/20/2015</strain>
    </source>
</reference>
<evidence type="ECO:0000313" key="2">
    <source>
        <dbReference type="Proteomes" id="UP000789366"/>
    </source>
</evidence>
<dbReference type="EMBL" id="CAJVPW010052689">
    <property type="protein sequence ID" value="CAG8768664.1"/>
    <property type="molecule type" value="Genomic_DNA"/>
</dbReference>
<evidence type="ECO:0000313" key="1">
    <source>
        <dbReference type="EMBL" id="CAG8768664.1"/>
    </source>
</evidence>
<feature type="non-terminal residue" evidence="1">
    <location>
        <position position="1"/>
    </location>
</feature>
<dbReference type="Proteomes" id="UP000789366">
    <property type="component" value="Unassembled WGS sequence"/>
</dbReference>
<organism evidence="1 2">
    <name type="scientific">Cetraspora pellucida</name>
    <dbReference type="NCBI Taxonomy" id="1433469"/>
    <lineage>
        <taxon>Eukaryota</taxon>
        <taxon>Fungi</taxon>
        <taxon>Fungi incertae sedis</taxon>
        <taxon>Mucoromycota</taxon>
        <taxon>Glomeromycotina</taxon>
        <taxon>Glomeromycetes</taxon>
        <taxon>Diversisporales</taxon>
        <taxon>Gigasporaceae</taxon>
        <taxon>Cetraspora</taxon>
    </lineage>
</organism>
<gene>
    <name evidence="1" type="ORF">SPELUC_LOCUS15633</name>
</gene>
<name>A0ACA9QYC1_9GLOM</name>